<dbReference type="Proteomes" id="UP000507470">
    <property type="component" value="Unassembled WGS sequence"/>
</dbReference>
<dbReference type="EMBL" id="CACVKT020001747">
    <property type="protein sequence ID" value="CAC5371110.1"/>
    <property type="molecule type" value="Genomic_DNA"/>
</dbReference>
<dbReference type="InterPro" id="IPR052970">
    <property type="entry name" value="Inner_ear_hair_cell_LOXHD"/>
</dbReference>
<accession>A0A6J8ANL8</accession>
<dbReference type="InterPro" id="IPR036392">
    <property type="entry name" value="PLAT/LH2_dom_sf"/>
</dbReference>
<dbReference type="AlphaFoldDB" id="A0A6J8ANL8"/>
<keyword evidence="4" id="KW-1185">Reference proteome</keyword>
<dbReference type="SMART" id="SM00308">
    <property type="entry name" value="LH2"/>
    <property type="match status" value="1"/>
</dbReference>
<gene>
    <name evidence="3" type="ORF">MCOR_9689</name>
</gene>
<dbReference type="InterPro" id="IPR001024">
    <property type="entry name" value="PLAT/LH2_dom"/>
</dbReference>
<dbReference type="Gene3D" id="2.40.180.10">
    <property type="entry name" value="Catalase core domain"/>
    <property type="match status" value="1"/>
</dbReference>
<name>A0A6J8ANL8_MYTCO</name>
<reference evidence="3 4" key="1">
    <citation type="submission" date="2020-06" db="EMBL/GenBank/DDBJ databases">
        <authorList>
            <person name="Li R."/>
            <person name="Bekaert M."/>
        </authorList>
    </citation>
    <scope>NUCLEOTIDE SEQUENCE [LARGE SCALE GENOMIC DNA]</scope>
    <source>
        <strain evidence="4">wild</strain>
    </source>
</reference>
<dbReference type="PANTHER" id="PTHR45901:SF3">
    <property type="entry name" value="LIPOXYGENASE HOMOLOGY DOMAIN-CONTAINING PROTEIN 1"/>
    <property type="match status" value="1"/>
</dbReference>
<evidence type="ECO:0000313" key="3">
    <source>
        <dbReference type="EMBL" id="CAC5371110.1"/>
    </source>
</evidence>
<keyword evidence="3" id="KW-0560">Oxidoreductase</keyword>
<comment type="caution">
    <text evidence="1">Lacks conserved residue(s) required for the propagation of feature annotation.</text>
</comment>
<dbReference type="SUPFAM" id="SSF49723">
    <property type="entry name" value="Lipase/lipooxygenase domain (PLAT/LH2 domain)"/>
    <property type="match status" value="1"/>
</dbReference>
<sequence length="159" mass="18504">MGRISYIILVKTGDKKLSGTDSNVSIILHGYIGIKTEELVLDNFFRNDFEAGTIDSFSIESDVNIPQIERIELWRDTLGVSSSWYVDWIEVKNQTTAESSIFPVFRWIKENFHYCIQHLDTSLSQYDKYPNQRYMELSEKRNAYQLTVKIENGPAQVHD</sequence>
<dbReference type="PANTHER" id="PTHR45901">
    <property type="entry name" value="PROTEIN CBG12474"/>
    <property type="match status" value="1"/>
</dbReference>
<dbReference type="PROSITE" id="PS50095">
    <property type="entry name" value="PLAT"/>
    <property type="match status" value="1"/>
</dbReference>
<proteinExistence type="predicted"/>
<evidence type="ECO:0000256" key="1">
    <source>
        <dbReference type="PROSITE-ProRule" id="PRU00152"/>
    </source>
</evidence>
<dbReference type="EC" id="1.13.11.34" evidence="3"/>
<organism evidence="3 4">
    <name type="scientific">Mytilus coruscus</name>
    <name type="common">Sea mussel</name>
    <dbReference type="NCBI Taxonomy" id="42192"/>
    <lineage>
        <taxon>Eukaryota</taxon>
        <taxon>Metazoa</taxon>
        <taxon>Spiralia</taxon>
        <taxon>Lophotrochozoa</taxon>
        <taxon>Mollusca</taxon>
        <taxon>Bivalvia</taxon>
        <taxon>Autobranchia</taxon>
        <taxon>Pteriomorphia</taxon>
        <taxon>Mytilida</taxon>
        <taxon>Mytiloidea</taxon>
        <taxon>Mytilidae</taxon>
        <taxon>Mytilinae</taxon>
        <taxon>Mytilus</taxon>
    </lineage>
</organism>
<feature type="domain" description="PLAT" evidence="2">
    <location>
        <begin position="4"/>
        <end position="122"/>
    </location>
</feature>
<dbReference type="OrthoDB" id="407298at2759"/>
<protein>
    <submittedName>
        <fullName evidence="3">ALOX5</fullName>
        <ecNumber evidence="3">1.13.11.34</ecNumber>
    </submittedName>
</protein>
<dbReference type="GO" id="GO:0004051">
    <property type="term" value="F:arachidonate 5-lipoxygenase activity"/>
    <property type="evidence" value="ECO:0007669"/>
    <property type="project" value="UniProtKB-EC"/>
</dbReference>
<evidence type="ECO:0000259" key="2">
    <source>
        <dbReference type="PROSITE" id="PS50095"/>
    </source>
</evidence>
<evidence type="ECO:0000313" key="4">
    <source>
        <dbReference type="Proteomes" id="UP000507470"/>
    </source>
</evidence>
<dbReference type="Pfam" id="PF01477">
    <property type="entry name" value="PLAT"/>
    <property type="match status" value="1"/>
</dbReference>